<evidence type="ECO:0000256" key="1">
    <source>
        <dbReference type="ARBA" id="ARBA00004651"/>
    </source>
</evidence>
<feature type="transmembrane region" description="Helical" evidence="8">
    <location>
        <begin position="280"/>
        <end position="301"/>
    </location>
</feature>
<evidence type="ECO:0000256" key="5">
    <source>
        <dbReference type="ARBA" id="ARBA00022692"/>
    </source>
</evidence>
<dbReference type="eggNOG" id="COG2814">
    <property type="taxonomic scope" value="Bacteria"/>
</dbReference>
<feature type="transmembrane region" description="Helical" evidence="8">
    <location>
        <begin position="168"/>
        <end position="190"/>
    </location>
</feature>
<accession>F9Y816</accession>
<keyword evidence="11" id="KW-1185">Reference proteome</keyword>
<feature type="transmembrane region" description="Helical" evidence="8">
    <location>
        <begin position="339"/>
        <end position="360"/>
    </location>
</feature>
<dbReference type="InterPro" id="IPR011701">
    <property type="entry name" value="MFS"/>
</dbReference>
<feature type="transmembrane region" description="Helical" evidence="8">
    <location>
        <begin position="78"/>
        <end position="99"/>
    </location>
</feature>
<dbReference type="InterPro" id="IPR020846">
    <property type="entry name" value="MFS_dom"/>
</dbReference>
<dbReference type="Pfam" id="PF07690">
    <property type="entry name" value="MFS_1"/>
    <property type="match status" value="1"/>
</dbReference>
<dbReference type="InterPro" id="IPR036259">
    <property type="entry name" value="MFS_trans_sf"/>
</dbReference>
<keyword evidence="3" id="KW-0813">Transport</keyword>
<feature type="transmembrane region" description="Helical" evidence="8">
    <location>
        <begin position="137"/>
        <end position="156"/>
    </location>
</feature>
<reference evidence="10 11" key="1">
    <citation type="journal article" date="2011" name="J. Bacteriol.">
        <title>Complete genome sequence of the industrial strain Ketogulonicigenium vulgare WSH-001.</title>
        <authorList>
            <person name="Liu L."/>
            <person name="Li Y."/>
            <person name="Zhang J."/>
            <person name="Zhou Z."/>
            <person name="Liu J."/>
            <person name="Li X."/>
            <person name="Zhou J."/>
            <person name="Du G."/>
            <person name="Wang L."/>
            <person name="Chen J."/>
        </authorList>
    </citation>
    <scope>NUCLEOTIDE SEQUENCE [LARGE SCALE GENOMIC DNA]</scope>
    <source>
        <strain evidence="10 11">WSH-001</strain>
    </source>
</reference>
<proteinExistence type="inferred from homology"/>
<feature type="transmembrane region" description="Helical" evidence="8">
    <location>
        <begin position="372"/>
        <end position="393"/>
    </location>
</feature>
<feature type="transmembrane region" description="Helical" evidence="8">
    <location>
        <begin position="48"/>
        <end position="72"/>
    </location>
</feature>
<evidence type="ECO:0000256" key="8">
    <source>
        <dbReference type="SAM" id="Phobius"/>
    </source>
</evidence>
<keyword evidence="4" id="KW-1003">Cell membrane</keyword>
<name>F9Y816_KETVW</name>
<dbReference type="GO" id="GO:0005886">
    <property type="term" value="C:plasma membrane"/>
    <property type="evidence" value="ECO:0007669"/>
    <property type="project" value="UniProtKB-SubCell"/>
</dbReference>
<dbReference type="PROSITE" id="PS50850">
    <property type="entry name" value="MFS"/>
    <property type="match status" value="1"/>
</dbReference>
<dbReference type="KEGG" id="kvl:KVU_1303"/>
<comment type="subcellular location">
    <subcellularLocation>
        <location evidence="1">Cell membrane</location>
        <topology evidence="1">Multi-pass membrane protein</topology>
    </subcellularLocation>
</comment>
<organism evidence="10 11">
    <name type="scientific">Ketogulonicigenium vulgare (strain WSH-001)</name>
    <dbReference type="NCBI Taxonomy" id="759362"/>
    <lineage>
        <taxon>Bacteria</taxon>
        <taxon>Pseudomonadati</taxon>
        <taxon>Pseudomonadota</taxon>
        <taxon>Alphaproteobacteria</taxon>
        <taxon>Rhodobacterales</taxon>
        <taxon>Roseobacteraceae</taxon>
        <taxon>Ketogulonicigenium</taxon>
    </lineage>
</organism>
<dbReference type="Gene3D" id="1.20.1250.20">
    <property type="entry name" value="MFS general substrate transporter like domains"/>
    <property type="match status" value="1"/>
</dbReference>
<dbReference type="SUPFAM" id="SSF103473">
    <property type="entry name" value="MFS general substrate transporter"/>
    <property type="match status" value="1"/>
</dbReference>
<dbReference type="PANTHER" id="PTHR42718">
    <property type="entry name" value="MAJOR FACILITATOR SUPERFAMILY MULTIDRUG TRANSPORTER MFSC"/>
    <property type="match status" value="1"/>
</dbReference>
<dbReference type="GO" id="GO:0022857">
    <property type="term" value="F:transmembrane transporter activity"/>
    <property type="evidence" value="ECO:0007669"/>
    <property type="project" value="InterPro"/>
</dbReference>
<feature type="transmembrane region" description="Helical" evidence="8">
    <location>
        <begin position="202"/>
        <end position="220"/>
    </location>
</feature>
<dbReference type="Proteomes" id="UP000000692">
    <property type="component" value="Chromosome"/>
</dbReference>
<dbReference type="PRINTS" id="PR01036">
    <property type="entry name" value="TCRTETB"/>
</dbReference>
<evidence type="ECO:0000256" key="4">
    <source>
        <dbReference type="ARBA" id="ARBA00022475"/>
    </source>
</evidence>
<sequence>MSVALPSLMADLNISASAAQWLTSAFLLTMAIVIPTTGFIMQRLTTRAVFIAAMTCFCIGTLVCATAPNFPILLVGRVVQAVGTAIMMPLMMTTVMTVVPPENRGRVMGNISIVISVAPALGPTISGIILELLNWRWMFWLVLPIGLGALALGYALMRNIGETRKAPLDILSVILSAIGFGGLVYGLSSIGEGAAHGVEPALPLWLSPSIGAIALVLFVARQFQLQREERALLDLRTLAHPAYAVAVVVLALTMLGLFGAVILLPILMQSVMGMTTLQSGLMLLPGGLLMAIMAPIVGRIYDKQGPRILVVPGSILTTAALFVMTLAGSSIVILLGAHLVLSVGLAMLFTPLFSSGLGALPQRLYSHGAALVSALQQVAGAAGIAVLISVMTLRGSALAAGGASAHDAIMGGVHSALQLAAALSVLAIIGAFFVKGTPGGSAGHGHH</sequence>
<dbReference type="Gene3D" id="1.20.1720.10">
    <property type="entry name" value="Multidrug resistance protein D"/>
    <property type="match status" value="1"/>
</dbReference>
<dbReference type="PATRIC" id="fig|759362.5.peg.1339"/>
<dbReference type="InterPro" id="IPR004638">
    <property type="entry name" value="EmrB-like"/>
</dbReference>
<dbReference type="AlphaFoldDB" id="F9Y816"/>
<evidence type="ECO:0000313" key="10">
    <source>
        <dbReference type="EMBL" id="AEM41142.1"/>
    </source>
</evidence>
<evidence type="ECO:0000256" key="6">
    <source>
        <dbReference type="ARBA" id="ARBA00022989"/>
    </source>
</evidence>
<evidence type="ECO:0000256" key="2">
    <source>
        <dbReference type="ARBA" id="ARBA00008537"/>
    </source>
</evidence>
<evidence type="ECO:0000259" key="9">
    <source>
        <dbReference type="PROSITE" id="PS50850"/>
    </source>
</evidence>
<evidence type="ECO:0000256" key="7">
    <source>
        <dbReference type="ARBA" id="ARBA00023136"/>
    </source>
</evidence>
<evidence type="ECO:0000313" key="11">
    <source>
        <dbReference type="Proteomes" id="UP000000692"/>
    </source>
</evidence>
<feature type="transmembrane region" description="Helical" evidence="8">
    <location>
        <begin position="241"/>
        <end position="268"/>
    </location>
</feature>
<dbReference type="NCBIfam" id="TIGR00711">
    <property type="entry name" value="efflux_EmrB"/>
    <property type="match status" value="1"/>
</dbReference>
<comment type="similarity">
    <text evidence="2">Belongs to the major facilitator superfamily. EmrB family.</text>
</comment>
<keyword evidence="7 8" id="KW-0472">Membrane</keyword>
<feature type="transmembrane region" description="Helical" evidence="8">
    <location>
        <begin position="413"/>
        <end position="434"/>
    </location>
</feature>
<dbReference type="HOGENOM" id="CLU_000960_28_0_5"/>
<protein>
    <submittedName>
        <fullName evidence="10">Permease, general substrate transporter</fullName>
    </submittedName>
</protein>
<keyword evidence="6 8" id="KW-1133">Transmembrane helix</keyword>
<evidence type="ECO:0000256" key="3">
    <source>
        <dbReference type="ARBA" id="ARBA00022448"/>
    </source>
</evidence>
<dbReference type="OrthoDB" id="9812221at2"/>
<gene>
    <name evidence="10" type="primary">lmrB</name>
    <name evidence="10" type="ordered locus">KVU_1303</name>
</gene>
<feature type="transmembrane region" description="Helical" evidence="8">
    <location>
        <begin position="308"/>
        <end position="333"/>
    </location>
</feature>
<dbReference type="EMBL" id="CP002018">
    <property type="protein sequence ID" value="AEM41142.1"/>
    <property type="molecule type" value="Genomic_DNA"/>
</dbReference>
<feature type="transmembrane region" description="Helical" evidence="8">
    <location>
        <begin position="111"/>
        <end position="131"/>
    </location>
</feature>
<keyword evidence="5 8" id="KW-0812">Transmembrane</keyword>
<feature type="transmembrane region" description="Helical" evidence="8">
    <location>
        <begin position="20"/>
        <end position="41"/>
    </location>
</feature>
<feature type="domain" description="Major facilitator superfamily (MFS) profile" evidence="9">
    <location>
        <begin position="1"/>
        <end position="439"/>
    </location>
</feature>
<dbReference type="PANTHER" id="PTHR42718:SF9">
    <property type="entry name" value="MAJOR FACILITATOR SUPERFAMILY MULTIDRUG TRANSPORTER MFSC"/>
    <property type="match status" value="1"/>
</dbReference>